<accession>A0A0C9X9D8</accession>
<reference evidence="3" key="2">
    <citation type="submission" date="2015-01" db="EMBL/GenBank/DDBJ databases">
        <title>Evolutionary Origins and Diversification of the Mycorrhizal Mutualists.</title>
        <authorList>
            <consortium name="DOE Joint Genome Institute"/>
            <consortium name="Mycorrhizal Genomics Consortium"/>
            <person name="Kohler A."/>
            <person name="Kuo A."/>
            <person name="Nagy L.G."/>
            <person name="Floudas D."/>
            <person name="Copeland A."/>
            <person name="Barry K.W."/>
            <person name="Cichocki N."/>
            <person name="Veneault-Fourrey C."/>
            <person name="LaButti K."/>
            <person name="Lindquist E.A."/>
            <person name="Lipzen A."/>
            <person name="Lundell T."/>
            <person name="Morin E."/>
            <person name="Murat C."/>
            <person name="Riley R."/>
            <person name="Ohm R."/>
            <person name="Sun H."/>
            <person name="Tunlid A."/>
            <person name="Henrissat B."/>
            <person name="Grigoriev I.V."/>
            <person name="Hibbett D.S."/>
            <person name="Martin F."/>
        </authorList>
    </citation>
    <scope>NUCLEOTIDE SEQUENCE [LARGE SCALE GENOMIC DNA]</scope>
    <source>
        <strain evidence="3">LaAM-08-1</strain>
    </source>
</reference>
<evidence type="ECO:0000256" key="1">
    <source>
        <dbReference type="SAM" id="Coils"/>
    </source>
</evidence>
<name>A0A0C9X9D8_9AGAR</name>
<dbReference type="OrthoDB" id="10347074at2759"/>
<keyword evidence="3" id="KW-1185">Reference proteome</keyword>
<feature type="coiled-coil region" evidence="1">
    <location>
        <begin position="353"/>
        <end position="380"/>
    </location>
</feature>
<dbReference type="HOGENOM" id="CLU_721736_0_0_1"/>
<dbReference type="Proteomes" id="UP000054477">
    <property type="component" value="Unassembled WGS sequence"/>
</dbReference>
<keyword evidence="1" id="KW-0175">Coiled coil</keyword>
<dbReference type="EMBL" id="KN838540">
    <property type="protein sequence ID" value="KIK08860.1"/>
    <property type="molecule type" value="Genomic_DNA"/>
</dbReference>
<organism evidence="2 3">
    <name type="scientific">Laccaria amethystina LaAM-08-1</name>
    <dbReference type="NCBI Taxonomy" id="1095629"/>
    <lineage>
        <taxon>Eukaryota</taxon>
        <taxon>Fungi</taxon>
        <taxon>Dikarya</taxon>
        <taxon>Basidiomycota</taxon>
        <taxon>Agaricomycotina</taxon>
        <taxon>Agaricomycetes</taxon>
        <taxon>Agaricomycetidae</taxon>
        <taxon>Agaricales</taxon>
        <taxon>Agaricineae</taxon>
        <taxon>Hydnangiaceae</taxon>
        <taxon>Laccaria</taxon>
    </lineage>
</organism>
<reference evidence="2 3" key="1">
    <citation type="submission" date="2014-04" db="EMBL/GenBank/DDBJ databases">
        <authorList>
            <consortium name="DOE Joint Genome Institute"/>
            <person name="Kuo A."/>
            <person name="Kohler A."/>
            <person name="Nagy L.G."/>
            <person name="Floudas D."/>
            <person name="Copeland A."/>
            <person name="Barry K.W."/>
            <person name="Cichocki N."/>
            <person name="Veneault-Fourrey C."/>
            <person name="LaButti K."/>
            <person name="Lindquist E.A."/>
            <person name="Lipzen A."/>
            <person name="Lundell T."/>
            <person name="Morin E."/>
            <person name="Murat C."/>
            <person name="Sun H."/>
            <person name="Tunlid A."/>
            <person name="Henrissat B."/>
            <person name="Grigoriev I.V."/>
            <person name="Hibbett D.S."/>
            <person name="Martin F."/>
            <person name="Nordberg H.P."/>
            <person name="Cantor M.N."/>
            <person name="Hua S.X."/>
        </authorList>
    </citation>
    <scope>NUCLEOTIDE SEQUENCE [LARGE SCALE GENOMIC DNA]</scope>
    <source>
        <strain evidence="2 3">LaAM-08-1</strain>
    </source>
</reference>
<gene>
    <name evidence="2" type="ORF">K443DRAFT_84193</name>
</gene>
<proteinExistence type="predicted"/>
<sequence>MGRSRSSRRVIPPPSATRTRNMLKKVKNFRKPTNCHRALVAIGSLANLDGASFYINEDDMKVKVNSHSTRNNEVLSKQTNRFLDHALLKCRKLGLIKYETGGDSFKLTVAGKELFRQVKEAVRDLEFATNIEVHRATCEALRRLLPNGSSPTLKELDVENREFLQELDEYKARFGELSPEGVRVDSVISNSNREADEGVFPDNLPSTPAIPRASQNILAGYPTPESIPRPSLSMRYVVTPALASTATQNDDDTMVVDEPQGPANGELGLDERTDELNLKNRELEKNLSSLAAEFSCVVRKYRMKEKEIQALLQKRTKRWALKATIQAEKKKLNLFLIIHRRLRMISNVFQRRIDNKSASIRKLEQDLDAANASILALNDAHFQDIFAA</sequence>
<protein>
    <submittedName>
        <fullName evidence="2">Uncharacterized protein</fullName>
    </submittedName>
</protein>
<evidence type="ECO:0000313" key="2">
    <source>
        <dbReference type="EMBL" id="KIK08860.1"/>
    </source>
</evidence>
<dbReference type="AlphaFoldDB" id="A0A0C9X9D8"/>
<evidence type="ECO:0000313" key="3">
    <source>
        <dbReference type="Proteomes" id="UP000054477"/>
    </source>
</evidence>